<keyword evidence="1" id="KW-0472">Membrane</keyword>
<dbReference type="RefSeq" id="XP_003137470.1">
    <property type="nucleotide sequence ID" value="XM_003137422.1"/>
</dbReference>
<evidence type="ECO:0000256" key="1">
    <source>
        <dbReference type="SAM" id="Phobius"/>
    </source>
</evidence>
<keyword evidence="1" id="KW-1133">Transmembrane helix</keyword>
<dbReference type="GeneID" id="9939261"/>
<dbReference type="EMBL" id="JH712073">
    <property type="protein sequence ID" value="EFO26596.1"/>
    <property type="molecule type" value="Genomic_DNA"/>
</dbReference>
<sequence length="99" mass="11692">MYFSISFWQCLLSIITTASCLWSQVILLLKLIQFLNHPTASSFMCDMERKNGFLFNEKNDTWAVTVDEIYGGVTGRVREKWCKSYFIYVAALFQMFMFR</sequence>
<feature type="transmembrane region" description="Helical" evidence="1">
    <location>
        <begin position="6"/>
        <end position="29"/>
    </location>
</feature>
<keyword evidence="1" id="KW-0812">Transmembrane</keyword>
<evidence type="ECO:0000313" key="2">
    <source>
        <dbReference type="EMBL" id="EFO26596.1"/>
    </source>
</evidence>
<gene>
    <name evidence="2" type="ORF">LOAG_01884</name>
</gene>
<proteinExistence type="predicted"/>
<organism evidence="2">
    <name type="scientific">Loa loa</name>
    <name type="common">Eye worm</name>
    <name type="synonym">Filaria loa</name>
    <dbReference type="NCBI Taxonomy" id="7209"/>
    <lineage>
        <taxon>Eukaryota</taxon>
        <taxon>Metazoa</taxon>
        <taxon>Ecdysozoa</taxon>
        <taxon>Nematoda</taxon>
        <taxon>Chromadorea</taxon>
        <taxon>Rhabditida</taxon>
        <taxon>Spirurina</taxon>
        <taxon>Spiruromorpha</taxon>
        <taxon>Filarioidea</taxon>
        <taxon>Onchocercidae</taxon>
        <taxon>Loa</taxon>
    </lineage>
</organism>
<dbReference type="InParanoid" id="A0A1S0U7W3"/>
<protein>
    <submittedName>
        <fullName evidence="2">Uncharacterized protein</fullName>
    </submittedName>
</protein>
<name>A0A1S0U7W3_LOALO</name>
<dbReference type="CTD" id="9939261"/>
<dbReference type="AlphaFoldDB" id="A0A1S0U7W3"/>
<reference evidence="2" key="1">
    <citation type="submission" date="2012-04" db="EMBL/GenBank/DDBJ databases">
        <title>The Genome Sequence of Loa loa.</title>
        <authorList>
            <consortium name="The Broad Institute Genome Sequencing Platform"/>
            <consortium name="Broad Institute Genome Sequencing Center for Infectious Disease"/>
            <person name="Nutman T.B."/>
            <person name="Fink D.L."/>
            <person name="Russ C."/>
            <person name="Young S."/>
            <person name="Zeng Q."/>
            <person name="Gargeya S."/>
            <person name="Alvarado L."/>
            <person name="Berlin A."/>
            <person name="Chapman S.B."/>
            <person name="Chen Z."/>
            <person name="Freedman E."/>
            <person name="Gellesch M."/>
            <person name="Goldberg J."/>
            <person name="Griggs A."/>
            <person name="Gujja S."/>
            <person name="Heilman E.R."/>
            <person name="Heiman D."/>
            <person name="Howarth C."/>
            <person name="Mehta T."/>
            <person name="Neiman D."/>
            <person name="Pearson M."/>
            <person name="Roberts A."/>
            <person name="Saif S."/>
            <person name="Shea T."/>
            <person name="Shenoy N."/>
            <person name="Sisk P."/>
            <person name="Stolte C."/>
            <person name="Sykes S."/>
            <person name="White J."/>
            <person name="Yandava C."/>
            <person name="Haas B."/>
            <person name="Henn M.R."/>
            <person name="Nusbaum C."/>
            <person name="Birren B."/>
        </authorList>
    </citation>
    <scope>NUCLEOTIDE SEQUENCE [LARGE SCALE GENOMIC DNA]</scope>
</reference>
<accession>A0A1S0U7W3</accession>
<dbReference type="KEGG" id="loa:LOAG_01884"/>